<evidence type="ECO:0000313" key="3">
    <source>
        <dbReference type="EMBL" id="RRD49389.1"/>
    </source>
</evidence>
<accession>A0A3P1WRY1</accession>
<evidence type="ECO:0000256" key="2">
    <source>
        <dbReference type="SAM" id="SignalP"/>
    </source>
</evidence>
<dbReference type="EMBL" id="RQYT01000017">
    <property type="protein sequence ID" value="RRD49389.1"/>
    <property type="molecule type" value="Genomic_DNA"/>
</dbReference>
<sequence length="278" mass="30716">MRRLALGLAAVVAAVSAVVASQATADEAPLPTGPSIVGIHAPCPVGTPWPGKDVPISELKDRFTETFGLKLTGPYLTEEYREQFRILWESLDALNCTTFLPTIAEKNGQIGVNAGPIRGYAWGDWSLTKDGHVTFDFRKWQEVIDGDDPGRLSRLIIHEFTHAWNSDRFGNPRYWQDFTSLTKKEGHFSDYAGSRDTEIIAEVVGYYVARCASDNPYDSGKHFAYYQWVKKNVFDGREFGPEPGTKARCDVTAEDIAAATPASEPPTQPAWIEALSGE</sequence>
<evidence type="ECO:0000256" key="1">
    <source>
        <dbReference type="SAM" id="MobiDB-lite"/>
    </source>
</evidence>
<protein>
    <submittedName>
        <fullName evidence="3">Uncharacterized protein</fullName>
    </submittedName>
</protein>
<dbReference type="RefSeq" id="WP_125228033.1">
    <property type="nucleotide sequence ID" value="NZ_RQYT01000017.1"/>
</dbReference>
<keyword evidence="2" id="KW-0732">Signal</keyword>
<dbReference type="AlphaFoldDB" id="A0A3P1WRY1"/>
<feature type="signal peptide" evidence="2">
    <location>
        <begin position="1"/>
        <end position="25"/>
    </location>
</feature>
<name>A0A3P1WRY1_9ACTN</name>
<feature type="chain" id="PRO_5018174703" evidence="2">
    <location>
        <begin position="26"/>
        <end position="278"/>
    </location>
</feature>
<reference evidence="3 4" key="1">
    <citation type="submission" date="2018-11" db="EMBL/GenBank/DDBJ databases">
        <title>Genomes From Bacteria Associated with the Canine Oral Cavity: a Test Case for Automated Genome-Based Taxonomic Assignment.</title>
        <authorList>
            <person name="Coil D.A."/>
            <person name="Jospin G."/>
            <person name="Darling A.E."/>
            <person name="Wallis C."/>
            <person name="Davis I.J."/>
            <person name="Harris S."/>
            <person name="Eisen J.A."/>
            <person name="Holcombe L.J."/>
            <person name="O'Flynn C."/>
        </authorList>
    </citation>
    <scope>NUCLEOTIDE SEQUENCE [LARGE SCALE GENOMIC DNA]</scope>
    <source>
        <strain evidence="3 4">OH2822_COT-296</strain>
    </source>
</reference>
<evidence type="ECO:0000313" key="4">
    <source>
        <dbReference type="Proteomes" id="UP000280935"/>
    </source>
</evidence>
<organism evidence="3 4">
    <name type="scientific">Arachnia propionica</name>
    <dbReference type="NCBI Taxonomy" id="1750"/>
    <lineage>
        <taxon>Bacteria</taxon>
        <taxon>Bacillati</taxon>
        <taxon>Actinomycetota</taxon>
        <taxon>Actinomycetes</taxon>
        <taxon>Propionibacteriales</taxon>
        <taxon>Propionibacteriaceae</taxon>
        <taxon>Arachnia</taxon>
    </lineage>
</organism>
<feature type="region of interest" description="Disordered" evidence="1">
    <location>
        <begin position="258"/>
        <end position="278"/>
    </location>
</feature>
<proteinExistence type="predicted"/>
<dbReference type="Proteomes" id="UP000280935">
    <property type="component" value="Unassembled WGS sequence"/>
</dbReference>
<gene>
    <name evidence="3" type="ORF">EII35_08470</name>
</gene>
<dbReference type="OrthoDB" id="3734157at2"/>
<comment type="caution">
    <text evidence="3">The sequence shown here is derived from an EMBL/GenBank/DDBJ whole genome shotgun (WGS) entry which is preliminary data.</text>
</comment>